<evidence type="ECO:0000313" key="4">
    <source>
        <dbReference type="EMBL" id="TMI70629.1"/>
    </source>
</evidence>
<sequence>MAPLLPAAHTGQKRSPLNNPNIPMEKHPDAEEMWRAELTGKSPRLRHLRRWLKLLPSEPRCKLCNAPFHGIGRPVAALLGRQPSRKNPRFCNYCETIARVYRGGAEVELTLLFADVRGSTTLAERVTASEFSRLMNRFYDVATRVLIDSDAWIDKLVGDEVIAFYLPFLEDHAARAVRAGQELMRATGQGRPGGPWIPVGIGIQTGTAFVGAIGSADTVTDFTALGDAVNIAARLVAAAAAGEILMNEAAYAAAGLAGTNLERRELTLKGRTESVGVRVLRVANV</sequence>
<proteinExistence type="inferred from homology"/>
<dbReference type="Pfam" id="PF00211">
    <property type="entry name" value="Guanylate_cyc"/>
    <property type="match status" value="1"/>
</dbReference>
<dbReference type="GO" id="GO:0004016">
    <property type="term" value="F:adenylate cyclase activity"/>
    <property type="evidence" value="ECO:0007669"/>
    <property type="project" value="UniProtKB-ARBA"/>
</dbReference>
<dbReference type="SUPFAM" id="SSF55073">
    <property type="entry name" value="Nucleotide cyclase"/>
    <property type="match status" value="1"/>
</dbReference>
<gene>
    <name evidence="4" type="ORF">E6H05_13525</name>
</gene>
<comment type="similarity">
    <text evidence="1">Belongs to the adenylyl cyclase class-3 family.</text>
</comment>
<dbReference type="GO" id="GO:0035556">
    <property type="term" value="P:intracellular signal transduction"/>
    <property type="evidence" value="ECO:0007669"/>
    <property type="project" value="InterPro"/>
</dbReference>
<dbReference type="CDD" id="cd07302">
    <property type="entry name" value="CHD"/>
    <property type="match status" value="1"/>
</dbReference>
<evidence type="ECO:0000313" key="5">
    <source>
        <dbReference type="Proteomes" id="UP000318834"/>
    </source>
</evidence>
<evidence type="ECO:0000256" key="2">
    <source>
        <dbReference type="SAM" id="MobiDB-lite"/>
    </source>
</evidence>
<dbReference type="Gene3D" id="3.30.70.1230">
    <property type="entry name" value="Nucleotide cyclase"/>
    <property type="match status" value="1"/>
</dbReference>
<feature type="domain" description="Guanylate cyclase" evidence="3">
    <location>
        <begin position="110"/>
        <end position="236"/>
    </location>
</feature>
<dbReference type="SMART" id="SM00044">
    <property type="entry name" value="CYCc"/>
    <property type="match status" value="1"/>
</dbReference>
<dbReference type="GO" id="GO:0009190">
    <property type="term" value="P:cyclic nucleotide biosynthetic process"/>
    <property type="evidence" value="ECO:0007669"/>
    <property type="project" value="InterPro"/>
</dbReference>
<dbReference type="InterPro" id="IPR001054">
    <property type="entry name" value="A/G_cyclase"/>
</dbReference>
<dbReference type="Proteomes" id="UP000318834">
    <property type="component" value="Unassembled WGS sequence"/>
</dbReference>
<accession>A0A537IH69</accession>
<dbReference type="PROSITE" id="PS50125">
    <property type="entry name" value="GUANYLATE_CYCLASE_2"/>
    <property type="match status" value="1"/>
</dbReference>
<dbReference type="InterPro" id="IPR050697">
    <property type="entry name" value="Adenylyl/Guanylyl_Cyclase_3/4"/>
</dbReference>
<dbReference type="InterPro" id="IPR029787">
    <property type="entry name" value="Nucleotide_cyclase"/>
</dbReference>
<name>A0A537IH69_9BACT</name>
<evidence type="ECO:0000256" key="1">
    <source>
        <dbReference type="ARBA" id="ARBA00005381"/>
    </source>
</evidence>
<dbReference type="EMBL" id="VBAP01000141">
    <property type="protein sequence ID" value="TMI70629.1"/>
    <property type="molecule type" value="Genomic_DNA"/>
</dbReference>
<protein>
    <submittedName>
        <fullName evidence="4">Adenylate/guanylate cyclase domain-containing protein</fullName>
    </submittedName>
</protein>
<dbReference type="PANTHER" id="PTHR43081">
    <property type="entry name" value="ADENYLATE CYCLASE, TERMINAL-DIFFERENTIATION SPECIFIC-RELATED"/>
    <property type="match status" value="1"/>
</dbReference>
<evidence type="ECO:0000259" key="3">
    <source>
        <dbReference type="PROSITE" id="PS50125"/>
    </source>
</evidence>
<reference evidence="4 5" key="1">
    <citation type="journal article" date="2019" name="Nat. Microbiol.">
        <title>Mediterranean grassland soil C-N compound turnover is dependent on rainfall and depth, and is mediated by genomically divergent microorganisms.</title>
        <authorList>
            <person name="Diamond S."/>
            <person name="Andeer P.F."/>
            <person name="Li Z."/>
            <person name="Crits-Christoph A."/>
            <person name="Burstein D."/>
            <person name="Anantharaman K."/>
            <person name="Lane K.R."/>
            <person name="Thomas B.C."/>
            <person name="Pan C."/>
            <person name="Northen T.R."/>
            <person name="Banfield J.F."/>
        </authorList>
    </citation>
    <scope>NUCLEOTIDE SEQUENCE [LARGE SCALE GENOMIC DNA]</scope>
    <source>
        <strain evidence="4">NP_8</strain>
    </source>
</reference>
<feature type="region of interest" description="Disordered" evidence="2">
    <location>
        <begin position="1"/>
        <end position="24"/>
    </location>
</feature>
<comment type="caution">
    <text evidence="4">The sequence shown here is derived from an EMBL/GenBank/DDBJ whole genome shotgun (WGS) entry which is preliminary data.</text>
</comment>
<dbReference type="PANTHER" id="PTHR43081:SF1">
    <property type="entry name" value="ADENYLATE CYCLASE, TERMINAL-DIFFERENTIATION SPECIFIC"/>
    <property type="match status" value="1"/>
</dbReference>
<dbReference type="AlphaFoldDB" id="A0A537IH69"/>
<organism evidence="4 5">
    <name type="scientific">Candidatus Segetimicrobium genomatis</name>
    <dbReference type="NCBI Taxonomy" id="2569760"/>
    <lineage>
        <taxon>Bacteria</taxon>
        <taxon>Bacillati</taxon>
        <taxon>Candidatus Sysuimicrobiota</taxon>
        <taxon>Candidatus Sysuimicrobiia</taxon>
        <taxon>Candidatus Sysuimicrobiales</taxon>
        <taxon>Candidatus Segetimicrobiaceae</taxon>
        <taxon>Candidatus Segetimicrobium</taxon>
    </lineage>
</organism>